<evidence type="ECO:0000313" key="6">
    <source>
        <dbReference type="Proteomes" id="UP000295662"/>
    </source>
</evidence>
<dbReference type="GO" id="GO:0003677">
    <property type="term" value="F:DNA binding"/>
    <property type="evidence" value="ECO:0007669"/>
    <property type="project" value="UniProtKB-KW"/>
</dbReference>
<dbReference type="EMBL" id="SOCA01000006">
    <property type="protein sequence ID" value="TDU68210.1"/>
    <property type="molecule type" value="Genomic_DNA"/>
</dbReference>
<dbReference type="CDD" id="cd06170">
    <property type="entry name" value="LuxR_C_like"/>
    <property type="match status" value="1"/>
</dbReference>
<keyword evidence="6" id="KW-1185">Reference proteome</keyword>
<dbReference type="PANTHER" id="PTHR44688:SF16">
    <property type="entry name" value="DNA-BINDING TRANSCRIPTIONAL ACTIVATOR DEVR_DOSR"/>
    <property type="match status" value="1"/>
</dbReference>
<feature type="domain" description="HTH luxR-type" evidence="4">
    <location>
        <begin position="254"/>
        <end position="319"/>
    </location>
</feature>
<dbReference type="PROSITE" id="PS00622">
    <property type="entry name" value="HTH_LUXR_1"/>
    <property type="match status" value="1"/>
</dbReference>
<dbReference type="InterPro" id="IPR016032">
    <property type="entry name" value="Sig_transdc_resp-reg_C-effctor"/>
</dbReference>
<dbReference type="InterPro" id="IPR000792">
    <property type="entry name" value="Tscrpt_reg_LuxR_C"/>
</dbReference>
<dbReference type="Gene3D" id="1.10.10.10">
    <property type="entry name" value="Winged helix-like DNA-binding domain superfamily/Winged helix DNA-binding domain"/>
    <property type="match status" value="1"/>
</dbReference>
<dbReference type="PROSITE" id="PS50043">
    <property type="entry name" value="HTH_LUXR_2"/>
    <property type="match status" value="1"/>
</dbReference>
<name>A0A4R7RRQ7_9BACT</name>
<evidence type="ECO:0000313" key="5">
    <source>
        <dbReference type="EMBL" id="TDU68210.1"/>
    </source>
</evidence>
<dbReference type="PRINTS" id="PR00038">
    <property type="entry name" value="HTHLUXR"/>
</dbReference>
<keyword evidence="3" id="KW-0804">Transcription</keyword>
<dbReference type="Pfam" id="PF00196">
    <property type="entry name" value="GerE"/>
    <property type="match status" value="1"/>
</dbReference>
<evidence type="ECO:0000256" key="3">
    <source>
        <dbReference type="ARBA" id="ARBA00023163"/>
    </source>
</evidence>
<keyword evidence="1" id="KW-0805">Transcription regulation</keyword>
<reference evidence="5 6" key="1">
    <citation type="submission" date="2019-03" db="EMBL/GenBank/DDBJ databases">
        <title>Genomic Encyclopedia of Archaeal and Bacterial Type Strains, Phase II (KMG-II): from individual species to whole genera.</title>
        <authorList>
            <person name="Goeker M."/>
        </authorList>
    </citation>
    <scope>NUCLEOTIDE SEQUENCE [LARGE SCALE GENOMIC DNA]</scope>
    <source>
        <strain evidence="5 6">ATCC 25309</strain>
    </source>
</reference>
<evidence type="ECO:0000256" key="2">
    <source>
        <dbReference type="ARBA" id="ARBA00023125"/>
    </source>
</evidence>
<sequence>MDGIASLGLADRSVQSEILKQVLIANSICFATWVCWESETKKAQESQLSTKAISTRYIRRSQRFDEDMDFLEEPCPLPPPGDWQPMMDQRMPKAKISLRAQSFDDGWRLLVGASATIISENGDTGSFGIDLALNELAEEAIQRPSRQNLEMIATIEKTLSGAMLIINSSHRLIGATLQAIETAEKLLTIPLKRGDLLSGPLLSYLENIPSGTSQLPCNQDLEINGIMLTTWLVPLAGKGHRLFFIKPKLPSAAETASTASLSRRELEVLKCLAEGKSNDEIATALSISPNTVKNHLDRVFKKLNVTNRFAAAIASMKSI</sequence>
<evidence type="ECO:0000259" key="4">
    <source>
        <dbReference type="PROSITE" id="PS50043"/>
    </source>
</evidence>
<keyword evidence="2" id="KW-0238">DNA-binding</keyword>
<dbReference type="SMART" id="SM00421">
    <property type="entry name" value="HTH_LUXR"/>
    <property type="match status" value="1"/>
</dbReference>
<gene>
    <name evidence="5" type="ORF">EI77_03327</name>
</gene>
<organism evidence="5 6">
    <name type="scientific">Prosthecobacter fusiformis</name>
    <dbReference type="NCBI Taxonomy" id="48464"/>
    <lineage>
        <taxon>Bacteria</taxon>
        <taxon>Pseudomonadati</taxon>
        <taxon>Verrucomicrobiota</taxon>
        <taxon>Verrucomicrobiia</taxon>
        <taxon>Verrucomicrobiales</taxon>
        <taxon>Verrucomicrobiaceae</taxon>
        <taxon>Prosthecobacter</taxon>
    </lineage>
</organism>
<dbReference type="GO" id="GO:0006355">
    <property type="term" value="P:regulation of DNA-templated transcription"/>
    <property type="evidence" value="ECO:0007669"/>
    <property type="project" value="InterPro"/>
</dbReference>
<dbReference type="AlphaFoldDB" id="A0A4R7RRQ7"/>
<accession>A0A4R7RRQ7</accession>
<evidence type="ECO:0000256" key="1">
    <source>
        <dbReference type="ARBA" id="ARBA00023015"/>
    </source>
</evidence>
<comment type="caution">
    <text evidence="5">The sequence shown here is derived from an EMBL/GenBank/DDBJ whole genome shotgun (WGS) entry which is preliminary data.</text>
</comment>
<proteinExistence type="predicted"/>
<dbReference type="SUPFAM" id="SSF46894">
    <property type="entry name" value="C-terminal effector domain of the bipartite response regulators"/>
    <property type="match status" value="1"/>
</dbReference>
<dbReference type="Proteomes" id="UP000295662">
    <property type="component" value="Unassembled WGS sequence"/>
</dbReference>
<dbReference type="PANTHER" id="PTHR44688">
    <property type="entry name" value="DNA-BINDING TRANSCRIPTIONAL ACTIVATOR DEVR_DOSR"/>
    <property type="match status" value="1"/>
</dbReference>
<dbReference type="InterPro" id="IPR036388">
    <property type="entry name" value="WH-like_DNA-bd_sf"/>
</dbReference>
<protein>
    <submittedName>
        <fullName evidence="5">Regulatory LuxR family protein</fullName>
    </submittedName>
</protein>